<keyword evidence="1" id="KW-0472">Membrane</keyword>
<feature type="transmembrane region" description="Helical" evidence="1">
    <location>
        <begin position="94"/>
        <end position="115"/>
    </location>
</feature>
<name>A0A3S0V4V8_9GAMM</name>
<organism evidence="2 3">
    <name type="scientific">Legionella septentrionalis</name>
    <dbReference type="NCBI Taxonomy" id="2498109"/>
    <lineage>
        <taxon>Bacteria</taxon>
        <taxon>Pseudomonadati</taxon>
        <taxon>Pseudomonadota</taxon>
        <taxon>Gammaproteobacteria</taxon>
        <taxon>Legionellales</taxon>
        <taxon>Legionellaceae</taxon>
        <taxon>Legionella</taxon>
    </lineage>
</organism>
<reference evidence="2 3" key="1">
    <citation type="submission" date="2018-12" db="EMBL/GenBank/DDBJ databases">
        <title>Legionella sp,whole genome shotgun sequence.</title>
        <authorList>
            <person name="Wu H."/>
        </authorList>
    </citation>
    <scope>NUCLEOTIDE SEQUENCE [LARGE SCALE GENOMIC DNA]</scope>
    <source>
        <strain evidence="3">km714</strain>
    </source>
</reference>
<feature type="transmembrane region" description="Helical" evidence="1">
    <location>
        <begin position="121"/>
        <end position="143"/>
    </location>
</feature>
<feature type="transmembrane region" description="Helical" evidence="1">
    <location>
        <begin position="193"/>
        <end position="210"/>
    </location>
</feature>
<keyword evidence="1" id="KW-0812">Transmembrane</keyword>
<comment type="caution">
    <text evidence="2">The sequence shown here is derived from an EMBL/GenBank/DDBJ whole genome shotgun (WGS) entry which is preliminary data.</text>
</comment>
<dbReference type="OrthoDB" id="9989440at2"/>
<dbReference type="AlphaFoldDB" id="A0A3S0V4V8"/>
<dbReference type="RefSeq" id="WP_126954430.1">
    <property type="nucleotide sequence ID" value="NZ_RZGR01000026.1"/>
</dbReference>
<feature type="transmembrane region" description="Helical" evidence="1">
    <location>
        <begin position="45"/>
        <end position="67"/>
    </location>
</feature>
<feature type="transmembrane region" description="Helical" evidence="1">
    <location>
        <begin position="12"/>
        <end position="33"/>
    </location>
</feature>
<dbReference type="EMBL" id="RZGR01000026">
    <property type="protein sequence ID" value="RUQ84498.1"/>
    <property type="molecule type" value="Genomic_DNA"/>
</dbReference>
<sequence length="243" mass="27647">MKKQNYIQEAQGKGIFGLLHLGIIYLLLSLFIFGSLYHQLLLNNLGVGLSFTLSWFLCYFLTPLVLAKNDFTEFRHKWLRKIEEQGLVNAGKKLTFFINLHVCFALIQGILLLITLRFVKFNFFIISMLGIIAVILLAAIFIFEKMLANSATETGNLGFSTAKFIGLIYIVWFLLFTGLQIIIVNFLPLTGRFLFQIGIVFVTLLTLYLTHLLPNKLARVKWSFIAGFFVTAGLIAYFSHTLS</sequence>
<evidence type="ECO:0000313" key="3">
    <source>
        <dbReference type="Proteomes" id="UP000288012"/>
    </source>
</evidence>
<feature type="transmembrane region" description="Helical" evidence="1">
    <location>
        <begin position="164"/>
        <end position="187"/>
    </location>
</feature>
<protein>
    <submittedName>
        <fullName evidence="2">Uncharacterized protein</fullName>
    </submittedName>
</protein>
<dbReference type="Proteomes" id="UP000288012">
    <property type="component" value="Unassembled WGS sequence"/>
</dbReference>
<keyword evidence="1" id="KW-1133">Transmembrane helix</keyword>
<evidence type="ECO:0000313" key="2">
    <source>
        <dbReference type="EMBL" id="RUQ84498.1"/>
    </source>
</evidence>
<keyword evidence="3" id="KW-1185">Reference proteome</keyword>
<feature type="transmembrane region" description="Helical" evidence="1">
    <location>
        <begin position="222"/>
        <end position="240"/>
    </location>
</feature>
<accession>A0A3S0V4V8</accession>
<evidence type="ECO:0000256" key="1">
    <source>
        <dbReference type="SAM" id="Phobius"/>
    </source>
</evidence>
<gene>
    <name evidence="2" type="ORF">EKM59_08615</name>
</gene>
<proteinExistence type="predicted"/>